<feature type="domain" description="Amidohydrolase 3" evidence="1">
    <location>
        <begin position="71"/>
        <end position="568"/>
    </location>
</feature>
<dbReference type="Gene3D" id="3.20.20.140">
    <property type="entry name" value="Metal-dependent hydrolases"/>
    <property type="match status" value="1"/>
</dbReference>
<evidence type="ECO:0000313" key="2">
    <source>
        <dbReference type="EMBL" id="GGZ90009.1"/>
    </source>
</evidence>
<dbReference type="InterPro" id="IPR032466">
    <property type="entry name" value="Metal_Hydrolase"/>
</dbReference>
<dbReference type="InterPro" id="IPR013108">
    <property type="entry name" value="Amidohydro_3"/>
</dbReference>
<dbReference type="AlphaFoldDB" id="A0A918RC72"/>
<evidence type="ECO:0000259" key="1">
    <source>
        <dbReference type="Pfam" id="PF07969"/>
    </source>
</evidence>
<dbReference type="Gene3D" id="3.10.310.70">
    <property type="match status" value="1"/>
</dbReference>
<dbReference type="CDD" id="cd01300">
    <property type="entry name" value="YtcJ_like"/>
    <property type="match status" value="1"/>
</dbReference>
<reference evidence="2" key="1">
    <citation type="journal article" date="2014" name="Int. J. Syst. Evol. Microbiol.">
        <title>Complete genome sequence of Corynebacterium casei LMG S-19264T (=DSM 44701T), isolated from a smear-ripened cheese.</title>
        <authorList>
            <consortium name="US DOE Joint Genome Institute (JGI-PGF)"/>
            <person name="Walter F."/>
            <person name="Albersmeier A."/>
            <person name="Kalinowski J."/>
            <person name="Ruckert C."/>
        </authorList>
    </citation>
    <scope>NUCLEOTIDE SEQUENCE</scope>
    <source>
        <strain evidence="2">KCTC 12710</strain>
    </source>
</reference>
<dbReference type="GO" id="GO:0016810">
    <property type="term" value="F:hydrolase activity, acting on carbon-nitrogen (but not peptide) bonds"/>
    <property type="evidence" value="ECO:0007669"/>
    <property type="project" value="InterPro"/>
</dbReference>
<dbReference type="SUPFAM" id="SSF51338">
    <property type="entry name" value="Composite domain of metallo-dependent hydrolases"/>
    <property type="match status" value="1"/>
</dbReference>
<accession>A0A918RC72</accession>
<proteinExistence type="predicted"/>
<dbReference type="RefSeq" id="WP_189362235.1">
    <property type="nucleotide sequence ID" value="NZ_BMWZ01000007.1"/>
</dbReference>
<reference evidence="2" key="2">
    <citation type="submission" date="2020-09" db="EMBL/GenBank/DDBJ databases">
        <authorList>
            <person name="Sun Q."/>
            <person name="Kim S."/>
        </authorList>
    </citation>
    <scope>NUCLEOTIDE SEQUENCE</scope>
    <source>
        <strain evidence="2">KCTC 12710</strain>
    </source>
</reference>
<dbReference type="SUPFAM" id="SSF51556">
    <property type="entry name" value="Metallo-dependent hydrolases"/>
    <property type="match status" value="1"/>
</dbReference>
<evidence type="ECO:0000313" key="3">
    <source>
        <dbReference type="Proteomes" id="UP000636004"/>
    </source>
</evidence>
<organism evidence="2 3">
    <name type="scientific">Algibacter mikhailovii</name>
    <dbReference type="NCBI Taxonomy" id="425498"/>
    <lineage>
        <taxon>Bacteria</taxon>
        <taxon>Pseudomonadati</taxon>
        <taxon>Bacteroidota</taxon>
        <taxon>Flavobacteriia</taxon>
        <taxon>Flavobacteriales</taxon>
        <taxon>Flavobacteriaceae</taxon>
        <taxon>Algibacter</taxon>
    </lineage>
</organism>
<dbReference type="InterPro" id="IPR011059">
    <property type="entry name" value="Metal-dep_hydrolase_composite"/>
</dbReference>
<dbReference type="PANTHER" id="PTHR22642:SF2">
    <property type="entry name" value="PROTEIN LONG AFTER FAR-RED 3"/>
    <property type="match status" value="1"/>
</dbReference>
<dbReference type="PROSITE" id="PS51257">
    <property type="entry name" value="PROKAR_LIPOPROTEIN"/>
    <property type="match status" value="1"/>
</dbReference>
<dbReference type="Gene3D" id="2.30.40.10">
    <property type="entry name" value="Urease, subunit C, domain 1"/>
    <property type="match status" value="1"/>
</dbReference>
<sequence length="571" mass="63514">MKYIIIIFISTLLLSCQNEIKEKADYIYINGKIYTVNESQPWAEAIAIKDGKFIKVGATTDVNALIGDNTKVVDLKGQFVMPGITDMHAHPFTGVDLGTGSMNLTNPGDREAILADIRKYVNENPDKDVYLGGNWNVGGLFENDSPDKKILDEIIPDKPVFILSQSGHSAWVNSKALEISGVDENFQNEGSYIFDRYPGTNEPSGTVRESGMVTIMNNLNYLNPNEFAPLFKNELVRYSKYGITNIQPAEGAASHLLGAALLEKNDELNVRLFPALDWLTSQLRVTNDEDTKAFIDDWKAYETELIKPHYVKIFADGAADSHTLLLSEPYADAPDTKGSMYLPIEDYSKAILDYHSKDISVHIHAMGDQTSTLIIDIFEEAEATYPDSKGVLHFGHAPFVKEADLDRLSKLKKVTMNFSPMLAVPHPQMKLFVETPLGKERHQKQYPVKTSIEKGLIAGFGSDFPSSLVPEPNSFYYMQGWVTREVPGQSELGTINISNAITIEQAIKGFTLGGAQALGYNYANDFGSIEIGKSADFVILDQNLLEIDKRDIYNTNVMQTIFRGKVVYSNN</sequence>
<protein>
    <submittedName>
        <fullName evidence="2">Amidohydrolase</fullName>
    </submittedName>
</protein>
<dbReference type="Pfam" id="PF07969">
    <property type="entry name" value="Amidohydro_3"/>
    <property type="match status" value="1"/>
</dbReference>
<gene>
    <name evidence="2" type="ORF">GCM10007028_30430</name>
</gene>
<dbReference type="EMBL" id="BMWZ01000007">
    <property type="protein sequence ID" value="GGZ90009.1"/>
    <property type="molecule type" value="Genomic_DNA"/>
</dbReference>
<comment type="caution">
    <text evidence="2">The sequence shown here is derived from an EMBL/GenBank/DDBJ whole genome shotgun (WGS) entry which is preliminary data.</text>
</comment>
<keyword evidence="3" id="KW-1185">Reference proteome</keyword>
<name>A0A918RC72_9FLAO</name>
<dbReference type="InterPro" id="IPR033932">
    <property type="entry name" value="YtcJ-like"/>
</dbReference>
<dbReference type="PANTHER" id="PTHR22642">
    <property type="entry name" value="IMIDAZOLONEPROPIONASE"/>
    <property type="match status" value="1"/>
</dbReference>
<dbReference type="Proteomes" id="UP000636004">
    <property type="component" value="Unassembled WGS sequence"/>
</dbReference>